<proteinExistence type="predicted"/>
<keyword evidence="3" id="KW-1185">Reference proteome</keyword>
<comment type="caution">
    <text evidence="2">The sequence shown here is derived from an EMBL/GenBank/DDBJ whole genome shotgun (WGS) entry which is preliminary data.</text>
</comment>
<dbReference type="Proteomes" id="UP001066276">
    <property type="component" value="Chromosome 3_2"/>
</dbReference>
<sequence>MAGDGQMEMGFGKGLYVPIKKVQRQEHWSSGACKVWKLVAAKYKFHLHFIRPPQESKPHNGTKGPAKRPHSCPPCHALARFRCSSEAIDWPRQGGPSPPPRKMEQRGLNHWPEPPASVEFTQ</sequence>
<name>A0AAV7TJR2_PLEWA</name>
<accession>A0AAV7TJR2</accession>
<dbReference type="EMBL" id="JANPWB010000006">
    <property type="protein sequence ID" value="KAJ1176817.1"/>
    <property type="molecule type" value="Genomic_DNA"/>
</dbReference>
<protein>
    <submittedName>
        <fullName evidence="2">Uncharacterized protein</fullName>
    </submittedName>
</protein>
<evidence type="ECO:0000313" key="2">
    <source>
        <dbReference type="EMBL" id="KAJ1176817.1"/>
    </source>
</evidence>
<gene>
    <name evidence="2" type="ORF">NDU88_002084</name>
</gene>
<reference evidence="2" key="1">
    <citation type="journal article" date="2022" name="bioRxiv">
        <title>Sequencing and chromosome-scale assembly of the giantPleurodeles waltlgenome.</title>
        <authorList>
            <person name="Brown T."/>
            <person name="Elewa A."/>
            <person name="Iarovenko S."/>
            <person name="Subramanian E."/>
            <person name="Araus A.J."/>
            <person name="Petzold A."/>
            <person name="Susuki M."/>
            <person name="Suzuki K.-i.T."/>
            <person name="Hayashi T."/>
            <person name="Toyoda A."/>
            <person name="Oliveira C."/>
            <person name="Osipova E."/>
            <person name="Leigh N.D."/>
            <person name="Simon A."/>
            <person name="Yun M.H."/>
        </authorList>
    </citation>
    <scope>NUCLEOTIDE SEQUENCE</scope>
    <source>
        <strain evidence="2">20211129_DDA</strain>
        <tissue evidence="2">Liver</tissue>
    </source>
</reference>
<feature type="region of interest" description="Disordered" evidence="1">
    <location>
        <begin position="88"/>
        <end position="122"/>
    </location>
</feature>
<dbReference type="AlphaFoldDB" id="A0AAV7TJR2"/>
<organism evidence="2 3">
    <name type="scientific">Pleurodeles waltl</name>
    <name type="common">Iberian ribbed newt</name>
    <dbReference type="NCBI Taxonomy" id="8319"/>
    <lineage>
        <taxon>Eukaryota</taxon>
        <taxon>Metazoa</taxon>
        <taxon>Chordata</taxon>
        <taxon>Craniata</taxon>
        <taxon>Vertebrata</taxon>
        <taxon>Euteleostomi</taxon>
        <taxon>Amphibia</taxon>
        <taxon>Batrachia</taxon>
        <taxon>Caudata</taxon>
        <taxon>Salamandroidea</taxon>
        <taxon>Salamandridae</taxon>
        <taxon>Pleurodelinae</taxon>
        <taxon>Pleurodeles</taxon>
    </lineage>
</organism>
<evidence type="ECO:0000313" key="3">
    <source>
        <dbReference type="Proteomes" id="UP001066276"/>
    </source>
</evidence>
<evidence type="ECO:0000256" key="1">
    <source>
        <dbReference type="SAM" id="MobiDB-lite"/>
    </source>
</evidence>
<feature type="region of interest" description="Disordered" evidence="1">
    <location>
        <begin position="52"/>
        <end position="73"/>
    </location>
</feature>